<dbReference type="InterPro" id="IPR037018">
    <property type="entry name" value="GH65_N"/>
</dbReference>
<dbReference type="EC" id="2.4.1.280" evidence="2"/>
<organism evidence="2 3">
    <name type="scientific">Polystyrenella longa</name>
    <dbReference type="NCBI Taxonomy" id="2528007"/>
    <lineage>
        <taxon>Bacteria</taxon>
        <taxon>Pseudomonadati</taxon>
        <taxon>Planctomycetota</taxon>
        <taxon>Planctomycetia</taxon>
        <taxon>Planctomycetales</taxon>
        <taxon>Planctomycetaceae</taxon>
        <taxon>Polystyrenella</taxon>
    </lineage>
</organism>
<evidence type="ECO:0000313" key="3">
    <source>
        <dbReference type="Proteomes" id="UP000317178"/>
    </source>
</evidence>
<dbReference type="SMART" id="SM01068">
    <property type="entry name" value="CBM_X"/>
    <property type="match status" value="1"/>
</dbReference>
<proteinExistence type="predicted"/>
<dbReference type="AlphaFoldDB" id="A0A518CTJ3"/>
<dbReference type="Gene3D" id="2.70.98.40">
    <property type="entry name" value="Glycoside hydrolase, family 65, N-terminal domain"/>
    <property type="match status" value="1"/>
</dbReference>
<protein>
    <submittedName>
        <fullName evidence="2">N,N'-diacetylchitobiose phosphorylase</fullName>
        <ecNumber evidence="2">2.4.1.280</ecNumber>
    </submittedName>
</protein>
<keyword evidence="2" id="KW-0808">Transferase</keyword>
<dbReference type="InterPro" id="IPR010383">
    <property type="entry name" value="Glyco_hydrolase_94_b-supersand"/>
</dbReference>
<keyword evidence="3" id="KW-1185">Reference proteome</keyword>
<gene>
    <name evidence="2" type="primary">chbP_2</name>
    <name evidence="2" type="ORF">Pla110_43080</name>
</gene>
<dbReference type="Proteomes" id="UP000317178">
    <property type="component" value="Chromosome"/>
</dbReference>
<dbReference type="Pfam" id="PF06165">
    <property type="entry name" value="GH94_b-supersand"/>
    <property type="match status" value="1"/>
</dbReference>
<dbReference type="GO" id="GO:0016757">
    <property type="term" value="F:glycosyltransferase activity"/>
    <property type="evidence" value="ECO:0007669"/>
    <property type="project" value="UniProtKB-KW"/>
</dbReference>
<dbReference type="GO" id="GO:0005975">
    <property type="term" value="P:carbohydrate metabolic process"/>
    <property type="evidence" value="ECO:0007669"/>
    <property type="project" value="InterPro"/>
</dbReference>
<reference evidence="2 3" key="1">
    <citation type="submission" date="2019-02" db="EMBL/GenBank/DDBJ databases">
        <title>Deep-cultivation of Planctomycetes and their phenomic and genomic characterization uncovers novel biology.</title>
        <authorList>
            <person name="Wiegand S."/>
            <person name="Jogler M."/>
            <person name="Boedeker C."/>
            <person name="Pinto D."/>
            <person name="Vollmers J."/>
            <person name="Rivas-Marin E."/>
            <person name="Kohn T."/>
            <person name="Peeters S.H."/>
            <person name="Heuer A."/>
            <person name="Rast P."/>
            <person name="Oberbeckmann S."/>
            <person name="Bunk B."/>
            <person name="Jeske O."/>
            <person name="Meyerdierks A."/>
            <person name="Storesund J.E."/>
            <person name="Kallscheuer N."/>
            <person name="Luecker S."/>
            <person name="Lage O.M."/>
            <person name="Pohl T."/>
            <person name="Merkel B.J."/>
            <person name="Hornburger P."/>
            <person name="Mueller R.-W."/>
            <person name="Bruemmer F."/>
            <person name="Labrenz M."/>
            <person name="Spormann A.M."/>
            <person name="Op den Camp H."/>
            <person name="Overmann J."/>
            <person name="Amann R."/>
            <person name="Jetten M.S.M."/>
            <person name="Mascher T."/>
            <person name="Medema M.H."/>
            <person name="Devos D.P."/>
            <person name="Kaster A.-K."/>
            <person name="Ovreas L."/>
            <person name="Rohde M."/>
            <person name="Galperin M.Y."/>
            <person name="Jogler C."/>
        </authorList>
    </citation>
    <scope>NUCLEOTIDE SEQUENCE [LARGE SCALE GENOMIC DNA]</scope>
    <source>
        <strain evidence="2 3">Pla110</strain>
    </source>
</reference>
<dbReference type="KEGG" id="plon:Pla110_43080"/>
<dbReference type="PANTHER" id="PTHR37469">
    <property type="entry name" value="CELLOBIONIC ACID PHOSPHORYLASE-RELATED"/>
    <property type="match status" value="1"/>
</dbReference>
<dbReference type="GO" id="GO:0030246">
    <property type="term" value="F:carbohydrate binding"/>
    <property type="evidence" value="ECO:0007669"/>
    <property type="project" value="InterPro"/>
</dbReference>
<dbReference type="InterPro" id="IPR011013">
    <property type="entry name" value="Gal_mutarotase_sf_dom"/>
</dbReference>
<dbReference type="PANTHER" id="PTHR37469:SF2">
    <property type="entry name" value="CELLOBIONIC ACID PHOSPHORYLASE"/>
    <property type="match status" value="1"/>
</dbReference>
<name>A0A518CTJ3_9PLAN</name>
<dbReference type="InterPro" id="IPR052047">
    <property type="entry name" value="GH94_Enzymes"/>
</dbReference>
<keyword evidence="2" id="KW-0328">Glycosyltransferase</keyword>
<accession>A0A518CTJ3</accession>
<dbReference type="EMBL" id="CP036281">
    <property type="protein sequence ID" value="QDU82550.1"/>
    <property type="molecule type" value="Genomic_DNA"/>
</dbReference>
<sequence>MRVITNPSSGEIETHLLSNDHYHVVVSSAGGGFSRWGGVAITRWREDVTRDNHGIFCYIRDLENDVVWSNTFQPKKTIGSGYEAIFTQSRAEYRRIDNQIETYTQISVSPEDDIELRRIALTNRSEEPRHLELTSYAEVVLEA</sequence>
<dbReference type="SUPFAM" id="SSF74650">
    <property type="entry name" value="Galactose mutarotase-like"/>
    <property type="match status" value="1"/>
</dbReference>
<feature type="domain" description="Glycosyl hydrolase 94 supersandwich" evidence="1">
    <location>
        <begin position="2"/>
        <end position="142"/>
    </location>
</feature>
<evidence type="ECO:0000313" key="2">
    <source>
        <dbReference type="EMBL" id="QDU82550.1"/>
    </source>
</evidence>
<evidence type="ECO:0000259" key="1">
    <source>
        <dbReference type="Pfam" id="PF06165"/>
    </source>
</evidence>